<reference evidence="5 6" key="1">
    <citation type="submission" date="2017-07" db="EMBL/GenBank/DDBJ databases">
        <title>Annotated genome sequence of Bacterioplanes sanyensis isolated from Red Sea.</title>
        <authorList>
            <person name="Rehman Z.U."/>
        </authorList>
    </citation>
    <scope>NUCLEOTIDE SEQUENCE [LARGE SCALE GENOMIC DNA]</scope>
    <source>
        <strain evidence="5 6">NV9</strain>
    </source>
</reference>
<dbReference type="InterPro" id="IPR020845">
    <property type="entry name" value="AMP-binding_CS"/>
</dbReference>
<proteinExistence type="predicted"/>
<dbReference type="Pfam" id="PF23562">
    <property type="entry name" value="AMP-binding_C_3"/>
    <property type="match status" value="1"/>
</dbReference>
<dbReference type="OrthoDB" id="9803968at2"/>
<evidence type="ECO:0000256" key="2">
    <source>
        <dbReference type="ARBA" id="ARBA00022840"/>
    </source>
</evidence>
<dbReference type="GO" id="GO:0016020">
    <property type="term" value="C:membrane"/>
    <property type="evidence" value="ECO:0007669"/>
    <property type="project" value="TreeGrafter"/>
</dbReference>
<protein>
    <submittedName>
        <fullName evidence="5">AMP-dependent synthetase</fullName>
    </submittedName>
</protein>
<dbReference type="GO" id="GO:0004467">
    <property type="term" value="F:long-chain fatty acid-CoA ligase activity"/>
    <property type="evidence" value="ECO:0007669"/>
    <property type="project" value="UniProtKB-EC"/>
</dbReference>
<dbReference type="PANTHER" id="PTHR43272:SF33">
    <property type="entry name" value="AMP-BINDING DOMAIN-CONTAINING PROTEIN-RELATED"/>
    <property type="match status" value="1"/>
</dbReference>
<accession>A0A222FM82</accession>
<dbReference type="PROSITE" id="PS00455">
    <property type="entry name" value="AMP_BINDING"/>
    <property type="match status" value="1"/>
</dbReference>
<keyword evidence="1" id="KW-0547">Nucleotide-binding</keyword>
<evidence type="ECO:0000259" key="4">
    <source>
        <dbReference type="Pfam" id="PF00501"/>
    </source>
</evidence>
<evidence type="ECO:0000313" key="6">
    <source>
        <dbReference type="Proteomes" id="UP000202440"/>
    </source>
</evidence>
<dbReference type="Proteomes" id="UP000202440">
    <property type="component" value="Chromosome"/>
</dbReference>
<dbReference type="KEGG" id="bsan:CHH28_16240"/>
<feature type="domain" description="AMP-dependent synthetase/ligase" evidence="4">
    <location>
        <begin position="13"/>
        <end position="387"/>
    </location>
</feature>
<gene>
    <name evidence="5" type="ORF">CHH28_16240</name>
</gene>
<sequence length="548" mass="61605">MHAKTPLEMLYHWEQTEPDRVYLRQPVNRQFRELTWREVGQQVRRLATALIAQNYPAGSHIAILSKNCAEWFITDMAILMAGHVSVPIYATAGEETVRYVLTHSHCRAIFLGKSDQALQQSQAIPDGVTRFAFPYEQDLAGVEVDHSWQDVQAQPELGSSPVPDGDDIMTIIYTSGSTGNPKGVVITVSSYAWSCETLGRTMPTYLEDRVLSYLPLAHITERVIIEGASVYNGFQVSFVESLDTFTDDLKAVSPTLFLSVPRLWTRFQMGILAKVPPHKLERLLSIPILKGFIARKIRKQLGFDHVRLFGSGSAPLSPATIAWYQKLGIQITEAWGMSETNALGTTCYPFRADKVGSIGRPYEGVDLRLSEEGEIQVKGPFLMKEYYLEPDKTAETFTSDGYFKTGDKGEMDSDGYVKITGRLKEIFKTAKGKYVTPVPIEARLMENSLIEQICVTGSHLKQPVALAVLTPEAKNHDQQHISRSLEHTLDKVNKKLESHQQLDAIIIIDDSWSIENGLLTPTLKIRRHLIEARYHDNIHQPLTAKIMH</sequence>
<dbReference type="Gene3D" id="3.30.300.30">
    <property type="match status" value="1"/>
</dbReference>
<comment type="catalytic activity">
    <reaction evidence="3">
        <text>a long-chain fatty acid + ATP + CoA = a long-chain fatty acyl-CoA + AMP + diphosphate</text>
        <dbReference type="Rhea" id="RHEA:15421"/>
        <dbReference type="ChEBI" id="CHEBI:30616"/>
        <dbReference type="ChEBI" id="CHEBI:33019"/>
        <dbReference type="ChEBI" id="CHEBI:57287"/>
        <dbReference type="ChEBI" id="CHEBI:57560"/>
        <dbReference type="ChEBI" id="CHEBI:83139"/>
        <dbReference type="ChEBI" id="CHEBI:456215"/>
        <dbReference type="EC" id="6.2.1.3"/>
    </reaction>
    <physiologicalReaction direction="left-to-right" evidence="3">
        <dbReference type="Rhea" id="RHEA:15422"/>
    </physiologicalReaction>
</comment>
<dbReference type="SUPFAM" id="SSF56801">
    <property type="entry name" value="Acetyl-CoA synthetase-like"/>
    <property type="match status" value="1"/>
</dbReference>
<dbReference type="AlphaFoldDB" id="A0A222FM82"/>
<dbReference type="InterPro" id="IPR000873">
    <property type="entry name" value="AMP-dep_synth/lig_dom"/>
</dbReference>
<name>A0A222FM82_9GAMM</name>
<dbReference type="GO" id="GO:0005524">
    <property type="term" value="F:ATP binding"/>
    <property type="evidence" value="ECO:0007669"/>
    <property type="project" value="UniProtKB-KW"/>
</dbReference>
<dbReference type="RefSeq" id="WP_094061301.1">
    <property type="nucleotide sequence ID" value="NZ_CP022530.1"/>
</dbReference>
<evidence type="ECO:0000256" key="3">
    <source>
        <dbReference type="ARBA" id="ARBA00024484"/>
    </source>
</evidence>
<dbReference type="Pfam" id="PF00501">
    <property type="entry name" value="AMP-binding"/>
    <property type="match status" value="1"/>
</dbReference>
<evidence type="ECO:0000256" key="1">
    <source>
        <dbReference type="ARBA" id="ARBA00022741"/>
    </source>
</evidence>
<dbReference type="PANTHER" id="PTHR43272">
    <property type="entry name" value="LONG-CHAIN-FATTY-ACID--COA LIGASE"/>
    <property type="match status" value="1"/>
</dbReference>
<organism evidence="5 6">
    <name type="scientific">Bacterioplanes sanyensis</name>
    <dbReference type="NCBI Taxonomy" id="1249553"/>
    <lineage>
        <taxon>Bacteria</taxon>
        <taxon>Pseudomonadati</taxon>
        <taxon>Pseudomonadota</taxon>
        <taxon>Gammaproteobacteria</taxon>
        <taxon>Oceanospirillales</taxon>
        <taxon>Oceanospirillaceae</taxon>
        <taxon>Bacterioplanes</taxon>
    </lineage>
</organism>
<keyword evidence="6" id="KW-1185">Reference proteome</keyword>
<dbReference type="Gene3D" id="3.40.50.12780">
    <property type="entry name" value="N-terminal domain of ligase-like"/>
    <property type="match status" value="1"/>
</dbReference>
<dbReference type="InterPro" id="IPR042099">
    <property type="entry name" value="ANL_N_sf"/>
</dbReference>
<dbReference type="InterPro" id="IPR045851">
    <property type="entry name" value="AMP-bd_C_sf"/>
</dbReference>
<keyword evidence="2" id="KW-0067">ATP-binding</keyword>
<evidence type="ECO:0000313" key="5">
    <source>
        <dbReference type="EMBL" id="ASP40128.1"/>
    </source>
</evidence>
<dbReference type="EMBL" id="CP022530">
    <property type="protein sequence ID" value="ASP40128.1"/>
    <property type="molecule type" value="Genomic_DNA"/>
</dbReference>